<proteinExistence type="predicted"/>
<comment type="subunit">
    <text evidence="2">Homodimer.</text>
</comment>
<evidence type="ECO:0000259" key="5">
    <source>
        <dbReference type="Pfam" id="PF07992"/>
    </source>
</evidence>
<dbReference type="Proteomes" id="UP000831787">
    <property type="component" value="Chromosome"/>
</dbReference>
<evidence type="ECO:0000256" key="2">
    <source>
        <dbReference type="ARBA" id="ARBA00011738"/>
    </source>
</evidence>
<dbReference type="PRINTS" id="PR00469">
    <property type="entry name" value="PNDRDTASEII"/>
</dbReference>
<protein>
    <submittedName>
        <fullName evidence="6">NAD(P)/FAD-dependent oxidoreductase</fullName>
    </submittedName>
</protein>
<keyword evidence="4" id="KW-0560">Oxidoreductase</keyword>
<sequence length="295" mass="32542">MYDTIIAGAGIAGLQAAIQLGRYNRKVLAIDSNDGRSTLCRNYHNILGFPDGISGMELRQLGRAQAEQFGVKFCLETVESVHQNGRHFLVKTNLCSYEAKTVVLATGIKDNLPDFEGLRDCLGISVYVCPDCDGFEITKKKTIVIGSGETGARMACTLKYWSNDIVLINHGRKVIPHELEKELKEKNIQLYETKINTLIQENGYVHKVETMEGTVITGERAFVAMGGNEVRSDLAKQIGAEVKENQHIFADSRTKMTTVENVWAIGDIGEHSELVTAAMGEGSIAAIWVHKKLLQ</sequence>
<dbReference type="InterPro" id="IPR050097">
    <property type="entry name" value="Ferredoxin-NADP_redctase_2"/>
</dbReference>
<dbReference type="Pfam" id="PF07992">
    <property type="entry name" value="Pyr_redox_2"/>
    <property type="match status" value="1"/>
</dbReference>
<dbReference type="InterPro" id="IPR023753">
    <property type="entry name" value="FAD/NAD-binding_dom"/>
</dbReference>
<evidence type="ECO:0000256" key="4">
    <source>
        <dbReference type="ARBA" id="ARBA00023002"/>
    </source>
</evidence>
<organism evidence="6 7">
    <name type="scientific">Halobacillus salinarum</name>
    <dbReference type="NCBI Taxonomy" id="2932257"/>
    <lineage>
        <taxon>Bacteria</taxon>
        <taxon>Bacillati</taxon>
        <taxon>Bacillota</taxon>
        <taxon>Bacilli</taxon>
        <taxon>Bacillales</taxon>
        <taxon>Bacillaceae</taxon>
        <taxon>Halobacillus</taxon>
    </lineage>
</organism>
<feature type="domain" description="FAD/NAD(P)-binding" evidence="5">
    <location>
        <begin position="2"/>
        <end position="282"/>
    </location>
</feature>
<evidence type="ECO:0000256" key="3">
    <source>
        <dbReference type="ARBA" id="ARBA00022630"/>
    </source>
</evidence>
<reference evidence="6 7" key="1">
    <citation type="submission" date="2022-04" db="EMBL/GenBank/DDBJ databases">
        <title>Halobacillus sp. isolated from saltern.</title>
        <authorList>
            <person name="Won M."/>
            <person name="Lee C.-M."/>
            <person name="Woen H.-Y."/>
            <person name="Kwon S.-W."/>
        </authorList>
    </citation>
    <scope>NUCLEOTIDE SEQUENCE [LARGE SCALE GENOMIC DNA]</scope>
    <source>
        <strain evidence="6 7">SSBR10-3</strain>
    </source>
</reference>
<dbReference type="SUPFAM" id="SSF51905">
    <property type="entry name" value="FAD/NAD(P)-binding domain"/>
    <property type="match status" value="1"/>
</dbReference>
<name>A0ABY4EEB8_9BACI</name>
<evidence type="ECO:0000256" key="1">
    <source>
        <dbReference type="ARBA" id="ARBA00001974"/>
    </source>
</evidence>
<keyword evidence="3" id="KW-0285">Flavoprotein</keyword>
<dbReference type="Gene3D" id="3.50.50.60">
    <property type="entry name" value="FAD/NAD(P)-binding domain"/>
    <property type="match status" value="2"/>
</dbReference>
<evidence type="ECO:0000313" key="7">
    <source>
        <dbReference type="Proteomes" id="UP000831787"/>
    </source>
</evidence>
<gene>
    <name evidence="6" type="ORF">MUN89_12685</name>
</gene>
<dbReference type="PRINTS" id="PR00368">
    <property type="entry name" value="FADPNR"/>
</dbReference>
<dbReference type="EMBL" id="CP095073">
    <property type="protein sequence ID" value="UOQ42820.1"/>
    <property type="molecule type" value="Genomic_DNA"/>
</dbReference>
<dbReference type="InterPro" id="IPR036188">
    <property type="entry name" value="FAD/NAD-bd_sf"/>
</dbReference>
<dbReference type="RefSeq" id="WP_244708180.1">
    <property type="nucleotide sequence ID" value="NZ_CP095073.1"/>
</dbReference>
<accession>A0ABY4EEB8</accession>
<dbReference type="PANTHER" id="PTHR48105">
    <property type="entry name" value="THIOREDOXIN REDUCTASE 1-RELATED-RELATED"/>
    <property type="match status" value="1"/>
</dbReference>
<keyword evidence="7" id="KW-1185">Reference proteome</keyword>
<comment type="cofactor">
    <cofactor evidence="1">
        <name>FAD</name>
        <dbReference type="ChEBI" id="CHEBI:57692"/>
    </cofactor>
</comment>
<evidence type="ECO:0000313" key="6">
    <source>
        <dbReference type="EMBL" id="UOQ42820.1"/>
    </source>
</evidence>